<accession>A0ACB8DW09</accession>
<organism evidence="1 2">
    <name type="scientific">Dermacentor silvarum</name>
    <name type="common">Tick</name>
    <dbReference type="NCBI Taxonomy" id="543639"/>
    <lineage>
        <taxon>Eukaryota</taxon>
        <taxon>Metazoa</taxon>
        <taxon>Ecdysozoa</taxon>
        <taxon>Arthropoda</taxon>
        <taxon>Chelicerata</taxon>
        <taxon>Arachnida</taxon>
        <taxon>Acari</taxon>
        <taxon>Parasitiformes</taxon>
        <taxon>Ixodida</taxon>
        <taxon>Ixodoidea</taxon>
        <taxon>Ixodidae</taxon>
        <taxon>Rhipicephalinae</taxon>
        <taxon>Dermacentor</taxon>
    </lineage>
</organism>
<sequence>MEKCSFAWPKPVDGISEAQLININLKVRPGSLVGVVGFLASGKSSLLAAILGDMHLIEGDVTCTGRVAFCPQLPVVHNMTIRDNILYGKPMDAPFYHRVIRCCQLVHDINKLEAGDLTEVGEKGTNLSGGQKQRISIARAVYSQSDVYLLDDSLSALDPVVASCVFKEVIGNNGLLQHKGVLEFYIDMPDIWFIQLDSHFRINKVPGDGLRSWLPLPPSFPDFYECLRAAILAYYATSSSRSQQFLSISTVASFRVL</sequence>
<dbReference type="EMBL" id="CM023470">
    <property type="protein sequence ID" value="KAH7978531.1"/>
    <property type="molecule type" value="Genomic_DNA"/>
</dbReference>
<comment type="caution">
    <text evidence="1">The sequence shown here is derived from an EMBL/GenBank/DDBJ whole genome shotgun (WGS) entry which is preliminary data.</text>
</comment>
<protein>
    <submittedName>
        <fullName evidence="1">Uncharacterized protein</fullName>
    </submittedName>
</protein>
<gene>
    <name evidence="1" type="ORF">HPB49_005807</name>
</gene>
<proteinExistence type="predicted"/>
<reference evidence="1" key="1">
    <citation type="submission" date="2020-05" db="EMBL/GenBank/DDBJ databases">
        <title>Large-scale comparative analyses of tick genomes elucidate their genetic diversity and vector capacities.</title>
        <authorList>
            <person name="Jia N."/>
            <person name="Wang J."/>
            <person name="Shi W."/>
            <person name="Du L."/>
            <person name="Sun Y."/>
            <person name="Zhan W."/>
            <person name="Jiang J."/>
            <person name="Wang Q."/>
            <person name="Zhang B."/>
            <person name="Ji P."/>
            <person name="Sakyi L.B."/>
            <person name="Cui X."/>
            <person name="Yuan T."/>
            <person name="Jiang B."/>
            <person name="Yang W."/>
            <person name="Lam T.T.-Y."/>
            <person name="Chang Q."/>
            <person name="Ding S."/>
            <person name="Wang X."/>
            <person name="Zhu J."/>
            <person name="Ruan X."/>
            <person name="Zhao L."/>
            <person name="Wei J."/>
            <person name="Que T."/>
            <person name="Du C."/>
            <person name="Cheng J."/>
            <person name="Dai P."/>
            <person name="Han X."/>
            <person name="Huang E."/>
            <person name="Gao Y."/>
            <person name="Liu J."/>
            <person name="Shao H."/>
            <person name="Ye R."/>
            <person name="Li L."/>
            <person name="Wei W."/>
            <person name="Wang X."/>
            <person name="Wang C."/>
            <person name="Yang T."/>
            <person name="Huo Q."/>
            <person name="Li W."/>
            <person name="Guo W."/>
            <person name="Chen H."/>
            <person name="Zhou L."/>
            <person name="Ni X."/>
            <person name="Tian J."/>
            <person name="Zhou Y."/>
            <person name="Sheng Y."/>
            <person name="Liu T."/>
            <person name="Pan Y."/>
            <person name="Xia L."/>
            <person name="Li J."/>
            <person name="Zhao F."/>
            <person name="Cao W."/>
        </authorList>
    </citation>
    <scope>NUCLEOTIDE SEQUENCE</scope>
    <source>
        <strain evidence="1">Dsil-2018</strain>
    </source>
</reference>
<keyword evidence="2" id="KW-1185">Reference proteome</keyword>
<evidence type="ECO:0000313" key="2">
    <source>
        <dbReference type="Proteomes" id="UP000821865"/>
    </source>
</evidence>
<name>A0ACB8DW09_DERSI</name>
<dbReference type="Proteomes" id="UP000821865">
    <property type="component" value="Chromosome 1"/>
</dbReference>
<evidence type="ECO:0000313" key="1">
    <source>
        <dbReference type="EMBL" id="KAH7978531.1"/>
    </source>
</evidence>